<evidence type="ECO:0000313" key="2">
    <source>
        <dbReference type="EMBL" id="BAF88315.1"/>
    </source>
</evidence>
<gene>
    <name evidence="2" type="ordered locus">AZC_2317</name>
</gene>
<reference evidence="2 3" key="6">
    <citation type="journal article" date="2011" name="Appl. Environ. Microbiol.">
        <title>Involvement of the azorhizobial chromosome partition gene (parA) in the onset of bacteroid differentiation during Sesbania rostrata stem nodule development.</title>
        <authorList>
            <person name="Liu CT."/>
            <person name="Lee KB."/>
            <person name="Wang YS."/>
            <person name="Peng MH."/>
            <person name="Lee KT."/>
            <person name="Suzuki S."/>
            <person name="Suzuki T."/>
            <person name="Oyaizu H."/>
        </authorList>
    </citation>
    <scope>NUCLEOTIDE SEQUENCE [LARGE SCALE GENOMIC DNA]</scope>
    <source>
        <strain evidence="3">ATCC 43989 / DSM 5975 / JCM 20966 / LMG 6465 / NBRC 14845 / NCIMB 13405 / ORS 571</strain>
    </source>
</reference>
<dbReference type="Proteomes" id="UP000000270">
    <property type="component" value="Chromosome"/>
</dbReference>
<reference evidence="2 3" key="3">
    <citation type="journal article" date="2008" name="BMC Genomics">
        <title>The genome of the versatile nitrogen fixer Azorhizobium caulinodans ORS571.</title>
        <authorList>
            <person name="Lee KB."/>
            <person name="Backer P.D."/>
            <person name="Aono T."/>
            <person name="Liu CT."/>
            <person name="Suzuki S."/>
            <person name="Suzuki T."/>
            <person name="Kaneko T."/>
            <person name="Yamada M."/>
            <person name="Tabata S."/>
            <person name="Kupfer D.M."/>
            <person name="Najar F.Z."/>
            <person name="Wiley G.B."/>
            <person name="Roe B."/>
            <person name="Binnewies T.T."/>
            <person name="Ussery D.W."/>
            <person name="D'Haeze W."/>
            <person name="Herder J.D."/>
            <person name="Gevers D."/>
            <person name="Vereecke D."/>
            <person name="Holsters M."/>
            <person name="Oyaizu H."/>
        </authorList>
    </citation>
    <scope>NUCLEOTIDE SEQUENCE [LARGE SCALE GENOMIC DNA]</scope>
    <source>
        <strain evidence="3">ATCC 43989 / DSM 5975 / JCM 20966 / LMG 6465 / NBRC 14845 / NCIMB 13405 / ORS 571</strain>
    </source>
</reference>
<dbReference type="Pfam" id="PF08904">
    <property type="entry name" value="EipB_like"/>
    <property type="match status" value="1"/>
</dbReference>
<reference evidence="2 3" key="5">
    <citation type="journal article" date="2010" name="Appl. Environ. Microbiol.">
        <title>phrR-like gene praR of Azorhizobium caulinodans ORS571 is essential for symbiosis with Sesbania rostrata and is involved in expression of reb genes.</title>
        <authorList>
            <person name="Akiba N."/>
            <person name="Aono T."/>
            <person name="Toyazaki H."/>
            <person name="Sato S."/>
            <person name="Oyaizu H."/>
        </authorList>
    </citation>
    <scope>NUCLEOTIDE SEQUENCE [LARGE SCALE GENOMIC DNA]</scope>
    <source>
        <strain evidence="3">ATCC 43989 / DSM 5975 / JCM 20966 / LMG 6465 / NBRC 14845 / NCIMB 13405 / ORS 571</strain>
    </source>
</reference>
<feature type="signal peptide" evidence="1">
    <location>
        <begin position="1"/>
        <end position="26"/>
    </location>
</feature>
<organism evidence="2 3">
    <name type="scientific">Azorhizobium caulinodans (strain ATCC 43989 / DSM 5975 / JCM 20966 / LMG 6465 / NBRC 14845 / NCIMB 13405 / ORS 571)</name>
    <dbReference type="NCBI Taxonomy" id="438753"/>
    <lineage>
        <taxon>Bacteria</taxon>
        <taxon>Pseudomonadati</taxon>
        <taxon>Pseudomonadota</taxon>
        <taxon>Alphaproteobacteria</taxon>
        <taxon>Hyphomicrobiales</taxon>
        <taxon>Xanthobacteraceae</taxon>
        <taxon>Azorhizobium</taxon>
    </lineage>
</organism>
<proteinExistence type="predicted"/>
<dbReference type="InterPro" id="IPR015000">
    <property type="entry name" value="EipB-like"/>
</dbReference>
<feature type="chain" id="PRO_5002724155" description="ATP/GTP-binding site motif A" evidence="1">
    <location>
        <begin position="27"/>
        <end position="276"/>
    </location>
</feature>
<keyword evidence="3" id="KW-1185">Reference proteome</keyword>
<dbReference type="RefSeq" id="WP_012170844.1">
    <property type="nucleotide sequence ID" value="NC_009937.1"/>
</dbReference>
<reference evidence="3" key="2">
    <citation type="submission" date="2007-04" db="EMBL/GenBank/DDBJ databases">
        <title>Complete genome sequence of the nitrogen-fixing bacterium Azorhizobium caulinodans ORS571.</title>
        <authorList>
            <person name="Lee K.B."/>
            <person name="Backer P.D."/>
            <person name="Aono T."/>
            <person name="Liu C.T."/>
            <person name="Suzuki S."/>
            <person name="Suzuki T."/>
            <person name="Kaneko T."/>
            <person name="Yamada M."/>
            <person name="Tabata S."/>
            <person name="Kupfer D.M."/>
            <person name="Najar F.Z."/>
            <person name="Wiley G.B."/>
            <person name="Roe B."/>
            <person name="Binnewies T."/>
            <person name="Ussery D."/>
            <person name="Vereecke D."/>
            <person name="Gevers D."/>
            <person name="Holsters M."/>
            <person name="Oyaizu H."/>
        </authorList>
    </citation>
    <scope>NUCLEOTIDE SEQUENCE [LARGE SCALE GENOMIC DNA]</scope>
    <source>
        <strain evidence="3">ATCC 43989 / DSM 5975 / JCM 20966 / LMG 6465 / NBRC 14845 / NCIMB 13405 / ORS 571</strain>
    </source>
</reference>
<dbReference type="HOGENOM" id="CLU_064490_0_0_5"/>
<dbReference type="STRING" id="438753.AZC_2317"/>
<keyword evidence="1" id="KW-0732">Signal</keyword>
<dbReference type="AlphaFoldDB" id="A8I5T0"/>
<reference evidence="2 3" key="1">
    <citation type="journal article" date="2007" name="Appl. Environ. Microbiol.">
        <title>Rhizobial factors required for stem nodule maturation and maintenance in Sesbania rostrata-Azorhizobium caulinodans ORS571 symbiosis.</title>
        <authorList>
            <person name="Suzuki S."/>
            <person name="Aono T."/>
            <person name="Lee KB."/>
            <person name="Suzuki T."/>
            <person name="Liu CT."/>
            <person name="Miwa H."/>
            <person name="Wakao S."/>
            <person name="Iki T."/>
            <person name="Oyaizu H."/>
        </authorList>
    </citation>
    <scope>NUCLEOTIDE SEQUENCE [LARGE SCALE GENOMIC DNA]</scope>
    <source>
        <strain evidence="3">ATCC 43989 / DSM 5975 / JCM 20966 / LMG 6465 / NBRC 14845 / NCIMB 13405 / ORS 571</strain>
    </source>
</reference>
<dbReference type="eggNOG" id="ENOG502ZXPR">
    <property type="taxonomic scope" value="Bacteria"/>
</dbReference>
<protein>
    <recommendedName>
        <fullName evidence="4">ATP/GTP-binding site motif A</fullName>
    </recommendedName>
</protein>
<accession>A8I5T0</accession>
<sequence length="276" mass="29628">MPLRPGSASLALVLTLAGLLPASAEALLPHRAGYKMTLDASKNSGRLDDASGRIDYEIRGDACEGYTVNMRQVSSLDTGEGAPVRSEMVSTSWEDGSGNAYRFKTRDRMDGDTKSDVDAQANRLDNGDLQVKIAKPDARTVDLKGRILMPTEHVVHVLEAAAKGDSLLEAKVYDGSSDGTKVYNTLAVIGRASTDTAKLFDGAKASLSGHTFYPVSVSYYDAEKKDASPEYVMTFTLYDNGVIGELKIDYGDFALRGALDAFEPLKASATPCQPKK</sequence>
<reference evidence="2 3" key="4">
    <citation type="journal article" date="2009" name="Appl. Environ. Microbiol.">
        <title>Comparative genome-wide transcriptional profiling of Azorhizobium caulinodans ORS571 grown under free-living and symbiotic conditions.</title>
        <authorList>
            <person name="Tsukada S."/>
            <person name="Aono T."/>
            <person name="Akiba N."/>
            <person name="Lee KB."/>
            <person name="Liu CT."/>
            <person name="Toyazaki H."/>
            <person name="Oyaizu H."/>
        </authorList>
    </citation>
    <scope>NUCLEOTIDE SEQUENCE [LARGE SCALE GENOMIC DNA]</scope>
    <source>
        <strain evidence="3">ATCC 43989 / DSM 5975 / JCM 20966 / LMG 6465 / NBRC 14845 / NCIMB 13405 / ORS 571</strain>
    </source>
</reference>
<name>A8I5T0_AZOC5</name>
<evidence type="ECO:0000313" key="3">
    <source>
        <dbReference type="Proteomes" id="UP000000270"/>
    </source>
</evidence>
<dbReference type="EMBL" id="AP009384">
    <property type="protein sequence ID" value="BAF88315.1"/>
    <property type="molecule type" value="Genomic_DNA"/>
</dbReference>
<evidence type="ECO:0008006" key="4">
    <source>
        <dbReference type="Google" id="ProtNLM"/>
    </source>
</evidence>
<dbReference type="KEGG" id="azc:AZC_2317"/>
<evidence type="ECO:0000256" key="1">
    <source>
        <dbReference type="SAM" id="SignalP"/>
    </source>
</evidence>